<keyword evidence="2" id="KW-0732">Signal</keyword>
<dbReference type="RefSeq" id="WP_369190197.1">
    <property type="nucleotide sequence ID" value="NZ_CP163431.1"/>
</dbReference>
<name>A0AB39MI40_9ACTN</name>
<organism evidence="3">
    <name type="scientific">Streptomyces sp. R08</name>
    <dbReference type="NCBI Taxonomy" id="3238624"/>
    <lineage>
        <taxon>Bacteria</taxon>
        <taxon>Bacillati</taxon>
        <taxon>Actinomycetota</taxon>
        <taxon>Actinomycetes</taxon>
        <taxon>Kitasatosporales</taxon>
        <taxon>Streptomycetaceae</taxon>
        <taxon>Streptomyces</taxon>
    </lineage>
</organism>
<accession>A0AB39MI40</accession>
<protein>
    <submittedName>
        <fullName evidence="3">Uncharacterized protein</fullName>
    </submittedName>
</protein>
<evidence type="ECO:0000256" key="2">
    <source>
        <dbReference type="SAM" id="SignalP"/>
    </source>
</evidence>
<proteinExistence type="predicted"/>
<feature type="signal peptide" evidence="2">
    <location>
        <begin position="1"/>
        <end position="27"/>
    </location>
</feature>
<sequence length="366" mass="37824">MFLRGRSLDAVSLFAALLLTGGVGAVAAPEAQASTATAYSAIDETGVLADTATGSATTASLNGSSLADGVTLKGAGITDVQTYTDPDDSTADVVSVGPDSDTPPTTYGDSMIVTVPSSTTSLDVHKNSGAPVHDIADDATTEADFSTSGIATAPTNLTDTDVGVQSVSDGARLLSVANSAAASHKMTYTFSLPAGAQLVPATASLDDENNNDPDLTPTTYVIVQNDQIIGDIEAPWAKDANGTSVPTSYTVSGNQLIQTVDFTSANAFPVVADPKVSFGWWIYTRWSRAEVKRVALRIGGGAAVITAVCDLIPNHHVSTLCKAVTLYGLAHIGAVFVKAATKKCKVELKFAYSPVYKIKTYSCQED</sequence>
<dbReference type="EMBL" id="CP163431">
    <property type="protein sequence ID" value="XDQ04692.1"/>
    <property type="molecule type" value="Genomic_DNA"/>
</dbReference>
<evidence type="ECO:0000313" key="3">
    <source>
        <dbReference type="EMBL" id="XDQ04692.1"/>
    </source>
</evidence>
<evidence type="ECO:0000256" key="1">
    <source>
        <dbReference type="SAM" id="MobiDB-lite"/>
    </source>
</evidence>
<dbReference type="AlphaFoldDB" id="A0AB39MI40"/>
<feature type="region of interest" description="Disordered" evidence="1">
    <location>
        <begin position="81"/>
        <end position="109"/>
    </location>
</feature>
<feature type="chain" id="PRO_5044210729" evidence="2">
    <location>
        <begin position="28"/>
        <end position="366"/>
    </location>
</feature>
<reference evidence="3" key="1">
    <citation type="submission" date="2024-07" db="EMBL/GenBank/DDBJ databases">
        <authorList>
            <person name="Yu S.T."/>
        </authorList>
    </citation>
    <scope>NUCLEOTIDE SEQUENCE</scope>
    <source>
        <strain evidence="3">R08</strain>
    </source>
</reference>
<gene>
    <name evidence="3" type="ORF">AB5J58_33110</name>
</gene>